<evidence type="ECO:0000313" key="1">
    <source>
        <dbReference type="EMBL" id="AVG46292.1"/>
    </source>
</evidence>
<organism evidence="1">
    <name type="scientific">Acanthamoeba polyphaga mimivirus</name>
    <name type="common">APMV</name>
    <dbReference type="NCBI Taxonomy" id="212035"/>
    <lineage>
        <taxon>Viruses</taxon>
        <taxon>Varidnaviria</taxon>
        <taxon>Bamfordvirae</taxon>
        <taxon>Nucleocytoviricota</taxon>
        <taxon>Megaviricetes</taxon>
        <taxon>Imitervirales</taxon>
        <taxon>Mimiviridae</taxon>
        <taxon>Megamimivirinae</taxon>
        <taxon>Mimivirus</taxon>
        <taxon>Mimivirus bradfordmassiliense</taxon>
    </lineage>
</organism>
<dbReference type="Proteomes" id="UP000280369">
    <property type="component" value="Segment"/>
</dbReference>
<protein>
    <submittedName>
        <fullName evidence="1">Uncharacterized protein</fullName>
    </submittedName>
</protein>
<name>A0A2L2DJE8_MIMIV</name>
<organismHost>
    <name type="scientific">Acanthamoeba polyphaga</name>
    <name type="common">Amoeba</name>
    <dbReference type="NCBI Taxonomy" id="5757"/>
</organismHost>
<accession>A0A2L2DJE8</accession>
<proteinExistence type="predicted"/>
<reference evidence="1" key="1">
    <citation type="journal article" date="2017" name="Front. Microbiol.">
        <title>Genome Characterization of the First Mimiviruses of Lineage C Isolated in Brazil.</title>
        <authorList>
            <person name="Assis F.L."/>
            <person name="Franco-Luiz A.P.M."/>
            <person name="Dos Santos R.N."/>
            <person name="Campos F.S."/>
            <person name="Dornas F.P."/>
            <person name="Borato P.V.M."/>
            <person name="Franco A.C."/>
            <person name="Abrahao J.S."/>
            <person name="Colson P."/>
            <person name="Scola B."/>
        </authorList>
    </citation>
    <scope>NUCLEOTIDE SEQUENCE [LARGE SCALE GENOMIC DNA]</scope>
</reference>
<sequence>MNNTTLIDNIDIIEIADDIDNYDENIKLQDEIDDTELMDPFIGKKNIDMDKPINPFYLNSQGSEFKFSKSRDLVQEYNGMYILCLSNDFMSNDKNNNLISLFFETDSDINELKHQSKLVTLVKCPNSILYLNVRESLINVEKNILEYFNHESYELGDNELVYLMLETKEKNVKKWIKNHSLEVDMKHIKNFVEKKIFSSYYQLHDNKLDQSAISDLNNSPMFKYWQSQYNCNISSNTVFSTRKFNIPNVNKWNLPYETIENYLHKILVNFKENKSELNAGGYPPQITNNDKYIFSKKYLKINEKSIRQHIDKDSKYFTVKPEDIIIESDIFEELLTKTTLSEMDKYYLICNLLISKKYCHYVINNKNVLSANRDIFEKYGPVFRYLMGYSWICMYMEECIIKTKTKQSNRYIFDINTASQLPIFPFDQSNPRTNPYFSMMVSDNIINTSQNMHGVRQCLQYQQGIVDLDEFKKRLNLFISGNENKDLLKGANWSNMVITGGIMSAIIPKLNPLMSLYKKTDNITYSELYRFFQEYYSDSDIDVACNHNNIIDFVEHVKNIKKNIIENLDEKVNDTDIIITPFKTLAVYINSDILKEKCESKEIPHDYDYVISHRNERLVKFYFYEMYVEKKNQANIRNKKILGDKLNDNEYFNIIDYCDSDKLSIVINDYKLEKNVVENKKPESNSGLELMYIVNKDKNDPDSDIFIKFSENLKYKISSKYLKHQFEVFRIVDDEFFGCISRFHLPCVRSYYNGDNCYMLPSAVTAYQTFTNIDFKYFVGTSDPIHIMDKYRKRGYGTILNKSEIKNYLSYIASFDKRKKAYHLQNLDKDISQIKNILGPLNINHEFFRPRMFIPEEFIVDPNIKLDYVISNLEYINNDTIKKYYETKYPKCLDIIQYTTINKFGTINQVKKWIIDAVYENLN</sequence>
<dbReference type="EMBL" id="MG602507">
    <property type="protein sequence ID" value="AVG46292.1"/>
    <property type="molecule type" value="Genomic_DNA"/>
</dbReference>